<evidence type="ECO:0000259" key="2">
    <source>
        <dbReference type="Pfam" id="PF12736"/>
    </source>
</evidence>
<feature type="domain" description="CABIT" evidence="2">
    <location>
        <begin position="74"/>
        <end position="305"/>
    </location>
</feature>
<reference evidence="3 4" key="1">
    <citation type="journal article" date="2019" name="Philos. Trans. R. Soc. Lond., B, Biol. Sci.">
        <title>Ant behaviour and brain gene expression of defending hosts depend on the ecological success of the intruding social parasite.</title>
        <authorList>
            <person name="Kaur R."/>
            <person name="Stoldt M."/>
            <person name="Jongepier E."/>
            <person name="Feldmeyer B."/>
            <person name="Menzel F."/>
            <person name="Bornberg-Bauer E."/>
            <person name="Foitzik S."/>
        </authorList>
    </citation>
    <scope>NUCLEOTIDE SEQUENCE [LARGE SCALE GENOMIC DNA]</scope>
    <source>
        <tissue evidence="3">Whole body</tissue>
    </source>
</reference>
<dbReference type="EMBL" id="QBLH01001219">
    <property type="protein sequence ID" value="TGZ52637.1"/>
    <property type="molecule type" value="Genomic_DNA"/>
</dbReference>
<dbReference type="AlphaFoldDB" id="A0A4S2KWY8"/>
<feature type="compositionally biased region" description="Polar residues" evidence="1">
    <location>
        <begin position="1"/>
        <end position="14"/>
    </location>
</feature>
<protein>
    <recommendedName>
        <fullName evidence="2">CABIT domain-containing protein</fullName>
    </recommendedName>
</protein>
<feature type="compositionally biased region" description="Polar residues" evidence="1">
    <location>
        <begin position="455"/>
        <end position="476"/>
    </location>
</feature>
<dbReference type="Pfam" id="PF12736">
    <property type="entry name" value="CABIT"/>
    <property type="match status" value="1"/>
</dbReference>
<dbReference type="InterPro" id="IPR025946">
    <property type="entry name" value="CABIT_dom"/>
</dbReference>
<organism evidence="3 4">
    <name type="scientific">Temnothorax longispinosus</name>
    <dbReference type="NCBI Taxonomy" id="300112"/>
    <lineage>
        <taxon>Eukaryota</taxon>
        <taxon>Metazoa</taxon>
        <taxon>Ecdysozoa</taxon>
        <taxon>Arthropoda</taxon>
        <taxon>Hexapoda</taxon>
        <taxon>Insecta</taxon>
        <taxon>Pterygota</taxon>
        <taxon>Neoptera</taxon>
        <taxon>Endopterygota</taxon>
        <taxon>Hymenoptera</taxon>
        <taxon>Apocrita</taxon>
        <taxon>Aculeata</taxon>
        <taxon>Formicoidea</taxon>
        <taxon>Formicidae</taxon>
        <taxon>Myrmicinae</taxon>
        <taxon>Temnothorax</taxon>
    </lineage>
</organism>
<evidence type="ECO:0000313" key="3">
    <source>
        <dbReference type="EMBL" id="TGZ52637.1"/>
    </source>
</evidence>
<evidence type="ECO:0000256" key="1">
    <source>
        <dbReference type="SAM" id="MobiDB-lite"/>
    </source>
</evidence>
<evidence type="ECO:0000313" key="4">
    <source>
        <dbReference type="Proteomes" id="UP000310200"/>
    </source>
</evidence>
<sequence>MSSNGEFSTMSSEEMPSLPKSLPSSREATAEGGSGSSGGYMPLREFLDRFSLPRVVRLESTGGRPVLLYKQQQRSLRVTASLLMHRYRHDVKVGPEIVIPEGYPGWFSVISGNNTTGSARVYRRMDSLVKTGVPAFLLATPLRGYTLTHSKMENGNLRAHYTKTTIRAGEILRLVAVFQDTRRCSSVSFSISGGCPEKDQYAQCIDLHGQEVFASLSTRGEFYAICQSGSVDTGSDAVLYKVHHLAKRQLPLRVRLIAGPLPVPLPKEYGGLMQLETSTRGPIVLGCVVPERPVHNPEMLELVVSGNGAPRVRRARLGYPSEARLLASPKMQRLLSACSRTVGDRATEPRVAPTKLHPPTVDSLKEMHLKKIKPKSETKPILQSLKDGLEHLKRSSVKERNQQTKQSTGNGILDRISKLTQGNRNRNPAKKSASFTFAVRPEIAMRSQERYSSLEPETTSHQTSQNRNTKQPVQRSVSTSVLEIPCVELQPNYSRVRDSLTPLPSLPKLVRTSNNKTEEIYAEICDTATANQAQKCPGSHVMARIRIVVQGNDSSFGAHNVISNERYVNSMVTGEQIDSIISTEDEVIYNTVLIFVVFSELRRY</sequence>
<feature type="compositionally biased region" description="Basic and acidic residues" evidence="1">
    <location>
        <begin position="393"/>
        <end position="402"/>
    </location>
</feature>
<keyword evidence="4" id="KW-1185">Reference proteome</keyword>
<gene>
    <name evidence="3" type="ORF">DBV15_11345</name>
</gene>
<dbReference type="STRING" id="300112.A0A4S2KWY8"/>
<feature type="region of interest" description="Disordered" evidence="1">
    <location>
        <begin position="1"/>
        <end position="40"/>
    </location>
</feature>
<accession>A0A4S2KWY8</accession>
<name>A0A4S2KWY8_9HYME</name>
<feature type="region of interest" description="Disordered" evidence="1">
    <location>
        <begin position="393"/>
        <end position="476"/>
    </location>
</feature>
<proteinExistence type="predicted"/>
<comment type="caution">
    <text evidence="3">The sequence shown here is derived from an EMBL/GenBank/DDBJ whole genome shotgun (WGS) entry which is preliminary data.</text>
</comment>
<dbReference type="Proteomes" id="UP000310200">
    <property type="component" value="Unassembled WGS sequence"/>
</dbReference>